<comment type="caution">
    <text evidence="1">The sequence shown here is derived from an EMBL/GenBank/DDBJ whole genome shotgun (WGS) entry which is preliminary data.</text>
</comment>
<dbReference type="OrthoDB" id="2318575at2759"/>
<dbReference type="InterPro" id="IPR032675">
    <property type="entry name" value="LRR_dom_sf"/>
</dbReference>
<dbReference type="Gene3D" id="3.80.10.10">
    <property type="entry name" value="Ribonuclease Inhibitor"/>
    <property type="match status" value="1"/>
</dbReference>
<keyword evidence="2" id="KW-1185">Reference proteome</keyword>
<dbReference type="SUPFAM" id="SSF52047">
    <property type="entry name" value="RNI-like"/>
    <property type="match status" value="1"/>
</dbReference>
<proteinExistence type="predicted"/>
<evidence type="ECO:0000313" key="1">
    <source>
        <dbReference type="EMBL" id="PKY55222.1"/>
    </source>
</evidence>
<protein>
    <submittedName>
        <fullName evidence="1">Uncharacterized protein</fullName>
    </submittedName>
</protein>
<name>A0A2I1H8L9_9GLOM</name>
<dbReference type="VEuPathDB" id="FungiDB:RhiirFUN_024352"/>
<dbReference type="EMBL" id="LLXI01001806">
    <property type="protein sequence ID" value="PKY55222.1"/>
    <property type="molecule type" value="Genomic_DNA"/>
</dbReference>
<accession>A0A2I1H8L9</accession>
<reference evidence="1 2" key="1">
    <citation type="submission" date="2015-10" db="EMBL/GenBank/DDBJ databases">
        <title>Genome analyses suggest a sexual origin of heterokaryosis in a supposedly ancient asexual fungus.</title>
        <authorList>
            <person name="Ropars J."/>
            <person name="Sedzielewska K."/>
            <person name="Noel J."/>
            <person name="Charron P."/>
            <person name="Farinelli L."/>
            <person name="Marton T."/>
            <person name="Kruger M."/>
            <person name="Pelin A."/>
            <person name="Brachmann A."/>
            <person name="Corradi N."/>
        </authorList>
    </citation>
    <scope>NUCLEOTIDE SEQUENCE [LARGE SCALE GENOMIC DNA]</scope>
    <source>
        <strain evidence="1 2">A4</strain>
    </source>
</reference>
<dbReference type="VEuPathDB" id="FungiDB:RhiirA1_505140"/>
<dbReference type="Proteomes" id="UP000234323">
    <property type="component" value="Unassembled WGS sequence"/>
</dbReference>
<dbReference type="AlphaFoldDB" id="A0A2I1H8L9"/>
<organism evidence="1 2">
    <name type="scientific">Rhizophagus irregularis</name>
    <dbReference type="NCBI Taxonomy" id="588596"/>
    <lineage>
        <taxon>Eukaryota</taxon>
        <taxon>Fungi</taxon>
        <taxon>Fungi incertae sedis</taxon>
        <taxon>Mucoromycota</taxon>
        <taxon>Glomeromycotina</taxon>
        <taxon>Glomeromycetes</taxon>
        <taxon>Glomerales</taxon>
        <taxon>Glomeraceae</taxon>
        <taxon>Rhizophagus</taxon>
    </lineage>
</organism>
<evidence type="ECO:0000313" key="2">
    <source>
        <dbReference type="Proteomes" id="UP000234323"/>
    </source>
</evidence>
<sequence>MGLALINEVLINSYQYQEKYKILEQEIYKLFISNCKNITDFNWFTTLPLYQYPGASTFFSQLRTLDIECNQSLDSEKLLGMAQICQNIEILKIWYYGRDIPGLIEFIDNQKNLQSLFLYGEGNEIKCMQLSEAIERKAVTLKQIILKKISFSPKFFPSLINLEYLKLYYCYHSKEYKQKLQKYLSIASFPRLQYLKVHFLPYHDVCKLIENSHENIKEISTWSHFKEKDDSTKLFRVIAKNCPKIESLEADIQLRNLLSGLKEIFLNCNKLRKLFLSNNENGDVHDDEIICDEVLNVLSNYSSKTFEEFSFNSNWYFSVNGLQNFFESWRGRKPIKFVTRFDKCRQFTEEHIKIVEKYYDEGVIDKETKYLFGVN</sequence>
<gene>
    <name evidence="1" type="ORF">RhiirA4_427360</name>
</gene>